<dbReference type="SMART" id="SM00662">
    <property type="entry name" value="RPOLD"/>
    <property type="match status" value="1"/>
</dbReference>
<dbReference type="Pfam" id="PF01000">
    <property type="entry name" value="RNA_pol_A_bac"/>
    <property type="match status" value="1"/>
</dbReference>
<dbReference type="CDD" id="cd07032">
    <property type="entry name" value="RNAP_I_II_AC40"/>
    <property type="match status" value="1"/>
</dbReference>
<dbReference type="AlphaFoldDB" id="W7TIN0"/>
<evidence type="ECO:0000259" key="7">
    <source>
        <dbReference type="SMART" id="SM00662"/>
    </source>
</evidence>
<dbReference type="Proteomes" id="UP000019335">
    <property type="component" value="Chromosome 17"/>
</dbReference>
<dbReference type="Pfam" id="PF01193">
    <property type="entry name" value="RNA_pol_L"/>
    <property type="match status" value="1"/>
</dbReference>
<evidence type="ECO:0000313" key="9">
    <source>
        <dbReference type="Proteomes" id="UP000019335"/>
    </source>
</evidence>
<dbReference type="Gene3D" id="3.30.1360.10">
    <property type="entry name" value="RNA polymerase, RBP11-like subunit"/>
    <property type="match status" value="1"/>
</dbReference>
<feature type="domain" description="DNA-directed RNA polymerase RpoA/D/Rpb3-type" evidence="7">
    <location>
        <begin position="50"/>
        <end position="346"/>
    </location>
</feature>
<name>W7TIN0_9STRA</name>
<dbReference type="GO" id="GO:0003899">
    <property type="term" value="F:DNA-directed RNA polymerase activity"/>
    <property type="evidence" value="ECO:0007669"/>
    <property type="project" value="InterPro"/>
</dbReference>
<sequence>MAATRIEAYRVEADQLYESYRSLTLAEVKTVVEHLREKMRIHIVKMDVEEMVFDLIGADASFANALRRILLAEVPSMAIEIVHVFANSSILHDEVLAHRLGLIPILADPAHFEDMLPGPAAEANEHNTLVFELDAAFVLPKGETGRQKDSSNGINTGDASTLKAPTRNVYAKDLVWRPMGEQETRLAERVPQVAHPDILIAKLKPGQRIKVEGWCRKGVGKDHAKYSPVGTASYRLLPSIDFVEPVLGEEADRLVELCPMGVFDIEDLGKGGARGAGRKAVVARPRDCSMCRECVREGPGVGRVRLKRVADHFIFSIESVGTLAPDRVLKDAVRVLREKCTSLLEAIEAEGRGEGGGGKG</sequence>
<dbReference type="Gene3D" id="2.170.120.12">
    <property type="entry name" value="DNA-directed RNA polymerase, insert domain"/>
    <property type="match status" value="1"/>
</dbReference>
<proteinExistence type="inferred from homology"/>
<keyword evidence="5" id="KW-0539">Nucleus</keyword>
<dbReference type="InterPro" id="IPR050518">
    <property type="entry name" value="Rpo3/RPB3_RNA_Pol_subunit"/>
</dbReference>
<dbReference type="InterPro" id="IPR022842">
    <property type="entry name" value="RNAP_Rpo3/Rpb3/RPAC1"/>
</dbReference>
<dbReference type="GO" id="GO:0005736">
    <property type="term" value="C:RNA polymerase I complex"/>
    <property type="evidence" value="ECO:0007669"/>
    <property type="project" value="TreeGrafter"/>
</dbReference>
<dbReference type="GO" id="GO:0046983">
    <property type="term" value="F:protein dimerization activity"/>
    <property type="evidence" value="ECO:0007669"/>
    <property type="project" value="InterPro"/>
</dbReference>
<dbReference type="InterPro" id="IPR011263">
    <property type="entry name" value="DNA-dir_RNA_pol_RpoA/D/Rpb3"/>
</dbReference>
<gene>
    <name evidence="8" type="ORF">Naga_100057g31</name>
</gene>
<dbReference type="EMBL" id="AZIL01001689">
    <property type="protein sequence ID" value="EWM23363.1"/>
    <property type="molecule type" value="Genomic_DNA"/>
</dbReference>
<dbReference type="PROSITE" id="PS00446">
    <property type="entry name" value="RNA_POL_D_30KD"/>
    <property type="match status" value="1"/>
</dbReference>
<accession>W7TIN0</accession>
<comment type="subcellular location">
    <subcellularLocation>
        <location evidence="1">Nucleus</location>
    </subcellularLocation>
</comment>
<evidence type="ECO:0000256" key="1">
    <source>
        <dbReference type="ARBA" id="ARBA00004123"/>
    </source>
</evidence>
<dbReference type="OrthoDB" id="270173at2759"/>
<dbReference type="PANTHER" id="PTHR11800">
    <property type="entry name" value="DNA-DIRECTED RNA POLYMERASE"/>
    <property type="match status" value="1"/>
</dbReference>
<keyword evidence="3 8" id="KW-0240">DNA-directed RNA polymerase</keyword>
<keyword evidence="9" id="KW-1185">Reference proteome</keyword>
<dbReference type="InterPro" id="IPR036603">
    <property type="entry name" value="RBP11-like"/>
</dbReference>
<organism evidence="8 9">
    <name type="scientific">Nannochloropsis gaditana</name>
    <dbReference type="NCBI Taxonomy" id="72520"/>
    <lineage>
        <taxon>Eukaryota</taxon>
        <taxon>Sar</taxon>
        <taxon>Stramenopiles</taxon>
        <taxon>Ochrophyta</taxon>
        <taxon>Eustigmatophyceae</taxon>
        <taxon>Eustigmatales</taxon>
        <taxon>Monodopsidaceae</taxon>
        <taxon>Nannochloropsis</taxon>
    </lineage>
</organism>
<evidence type="ECO:0000313" key="8">
    <source>
        <dbReference type="EMBL" id="EWM23363.1"/>
    </source>
</evidence>
<reference evidence="8 9" key="1">
    <citation type="journal article" date="2014" name="Mol. Plant">
        <title>Chromosome Scale Genome Assembly and Transcriptome Profiling of Nannochloropsis gaditana in Nitrogen Depletion.</title>
        <authorList>
            <person name="Corteggiani Carpinelli E."/>
            <person name="Telatin A."/>
            <person name="Vitulo N."/>
            <person name="Forcato C."/>
            <person name="D'Angelo M."/>
            <person name="Schiavon R."/>
            <person name="Vezzi A."/>
            <person name="Giacometti G.M."/>
            <person name="Morosinotto T."/>
            <person name="Valle G."/>
        </authorList>
    </citation>
    <scope>NUCLEOTIDE SEQUENCE [LARGE SCALE GENOMIC DNA]</scope>
    <source>
        <strain evidence="8 9">B-31</strain>
    </source>
</reference>
<dbReference type="GO" id="GO:0005666">
    <property type="term" value="C:RNA polymerase III complex"/>
    <property type="evidence" value="ECO:0007669"/>
    <property type="project" value="TreeGrafter"/>
</dbReference>
<dbReference type="SUPFAM" id="SSF56553">
    <property type="entry name" value="Insert subdomain of RNA polymerase alpha subunit"/>
    <property type="match status" value="1"/>
</dbReference>
<dbReference type="InterPro" id="IPR011262">
    <property type="entry name" value="DNA-dir_RNA_pol_insert"/>
</dbReference>
<dbReference type="InterPro" id="IPR033901">
    <property type="entry name" value="RNAPI/III_AC40"/>
</dbReference>
<dbReference type="InterPro" id="IPR001514">
    <property type="entry name" value="DNA-dir_RNA_pol_30-40kDasu_CS"/>
</dbReference>
<comment type="caution">
    <text evidence="8">The sequence shown here is derived from an EMBL/GenBank/DDBJ whole genome shotgun (WGS) entry which is preliminary data.</text>
</comment>
<comment type="similarity">
    <text evidence="6">Belongs to the archaeal Rpo3/eukaryotic RPB3 RNA polymerase subunit family.</text>
</comment>
<dbReference type="GO" id="GO:0003677">
    <property type="term" value="F:DNA binding"/>
    <property type="evidence" value="ECO:0007669"/>
    <property type="project" value="InterPro"/>
</dbReference>
<dbReference type="HAMAP" id="MF_00320">
    <property type="entry name" value="RNApol_arch_Rpo3"/>
    <property type="match status" value="1"/>
</dbReference>
<protein>
    <recommendedName>
        <fullName evidence="2">DNA-directed RNA polymerases I and III subunit RPAC1</fullName>
    </recommendedName>
</protein>
<dbReference type="PANTHER" id="PTHR11800:SF13">
    <property type="entry name" value="DNA-DIRECTED RNA POLYMERASES I AND III SUBUNIT RPAC1"/>
    <property type="match status" value="1"/>
</dbReference>
<evidence type="ECO:0000256" key="2">
    <source>
        <dbReference type="ARBA" id="ARBA00022083"/>
    </source>
</evidence>
<dbReference type="GO" id="GO:0006351">
    <property type="term" value="P:DNA-templated transcription"/>
    <property type="evidence" value="ECO:0007669"/>
    <property type="project" value="InterPro"/>
</dbReference>
<keyword evidence="4" id="KW-0804">Transcription</keyword>
<dbReference type="InterPro" id="IPR036643">
    <property type="entry name" value="RNApol_insert_sf"/>
</dbReference>
<evidence type="ECO:0000256" key="5">
    <source>
        <dbReference type="ARBA" id="ARBA00023242"/>
    </source>
</evidence>
<evidence type="ECO:0000256" key="4">
    <source>
        <dbReference type="ARBA" id="ARBA00023163"/>
    </source>
</evidence>
<evidence type="ECO:0000256" key="6">
    <source>
        <dbReference type="ARBA" id="ARBA00025804"/>
    </source>
</evidence>
<evidence type="ECO:0000256" key="3">
    <source>
        <dbReference type="ARBA" id="ARBA00022478"/>
    </source>
</evidence>
<dbReference type="SUPFAM" id="SSF55257">
    <property type="entry name" value="RBP11-like subunits of RNA polymerase"/>
    <property type="match status" value="1"/>
</dbReference>